<evidence type="ECO:0000256" key="4">
    <source>
        <dbReference type="ARBA" id="ARBA00012752"/>
    </source>
</evidence>
<evidence type="ECO:0000256" key="12">
    <source>
        <dbReference type="ARBA" id="ARBA00023180"/>
    </source>
</evidence>
<feature type="region of interest" description="Disordered" evidence="16">
    <location>
        <begin position="2172"/>
        <end position="2272"/>
    </location>
</feature>
<dbReference type="PANTHER" id="PTHR11607">
    <property type="entry name" value="ALPHA-MANNOSIDASE"/>
    <property type="match status" value="1"/>
</dbReference>
<feature type="domain" description="Protein kinase" evidence="18">
    <location>
        <begin position="1769"/>
        <end position="2035"/>
    </location>
</feature>
<dbReference type="Gene3D" id="3.30.200.20">
    <property type="entry name" value="Phosphorylase Kinase, domain 1"/>
    <property type="match status" value="1"/>
</dbReference>
<name>A0A2P6MNE1_9EUKA</name>
<dbReference type="InterPro" id="IPR028995">
    <property type="entry name" value="Glyco_hydro_57/38_cen_sf"/>
</dbReference>
<sequence>MKTLVLLFLLLNVVAAAGLNEKVDVYVVTHSHDDVGWLKTVQGYYDESVRSIITTVVEALNANPARRFSQVEVTYLRMWWAEATSAQKDQMKKLVDNKQLEFNVGGMTMNDEALTTYYEEINQMTDGSHWLWKTFGVRPASVWHIDPFGHSTATASLWSQMGFDSWGLNRIPYWIKDQMKAEKGLEFVWQGSPSLGSASNIWAHVMDSHYSTPTQINFDGNWDLKKVADDTVENPWEPYVMTLEQVTELRTRSTWYPHNKLMIPYGDDFKHVHAVEDYDNMDKLIDYINSNPTYNMTLRYAFVSDYVRDVNRLNLTWSTFRGDFFPLADVFDRFWTGFYTSRPAFKQYVRKSDAALATAEVTLAMGSLTGAVKNVTSSEDEIQKLREATSIATHHDSIPGTETVWVQDDYNLRLREGNDAAADVVRDITREWMGVGDNEEVREYHVITNPLAWDRKEIVSVLTNRTGAVVRYGETVVPSQVNPVPVYSKAKATHRLYFSVNIPPLSSATYNIAYNNDPATFASTSNTLTNGIVQLDFNEISGKLTKIADHRRGRQVNATMDLLQYVASYDSPYSTESNAWVFSPQTDSVKSYPGGQDIAQVNMTIYPRENVPYVFATAYKNDDEPIIVTPGYASVDQVSCSISRADFGGKLSGNGQVDFIVWNDFPLKDLLPQVEFDMGRTSLKTPGSIKVAYNFSVAPVVILSASTTSQTKNILLTATLQSANTDSFTATVHRMDGEDSWNEDDQVVLQWLAVTSGGYRASGQHFYAAGTSKAPAGQKQTLTKIDVEYSENFALDPVVMVTPVCASGAAFNLNVRNKSVGGFSANLFRYNETSEMSLNYISIPRYASVERVARETKNVVYSGKLVKELQQYYAPNYGQTYVQYVSNTFQAHITEVISEVGPIPGSRELVARLDTSIATDTTMYTDDNGLEVVQRKFRENVSQLQAGNYFPMVQRAFVRDEREDVDLQLDILSDSSHGIGSLSDGQVEIMLHRRHVREFFGNPMDDQDAITPSLWLSIGDTSSQTFVMRYVSLLQQFPLSIQKVEDNTRERLHIPNGMVALPSNVHLLTLRVFGGSYLLRLQHIFAADEHQVYSKPVKVHLKRVVGDLFKNATITEYNLSANQPVDEMTPLKWNTKEGDEGHPYQRVPLREDGVLILQPMEIRTFLMDLTPCFRSPFVLNALKLYTTSGHRQIIIMSRKKDTRFSVNFGALDRGSLAPTSSKEAVLMVPSQNTWLARAIEKNREDEVAAIIKTYNAGAVQATDHLGRNCIHVCAQYGTLTMLELLLKHEPDWRAGDNFGVTPLHLASQSARYDIVDRLISLGADVKLMDDGGNTSLHYLCGSTIPKEKKTGFLKSFNDMIKAGADLYARNITGDVPLHEACRTGSITAVKVMAEQRGIELDSSNLQKETPLHHAARRGEKRIVRILLEKDVNFGAESESGTAAQVARENNHHEVVSLIMNYAEKKKKQVAKATMNRKTRMTEEDVFKQLEYNAEKSNRFEEFKRLVSESKIDQQKLMNLTSPTGRTLMMVANYHGNWDLVTWLLSKGFPVNGQDKNGWTNLHYAACSDNGKVVIGLLKQRDINVNIKNHDQNTPLHYLAKNTFFPNLMPEIMEILHTKFMHFNATNVNGETALHNSCWKGNMVVTRLLIEKGININLPNKMGETALHWAVRAGQENHVTLLIDRGADITIKGQEGLPLDIATSALQPKDSIILALGGKPKNKEEEESNKRSWFQNMLKKHKEQQASDVAGDVKFEMQTKLNWLIKHDELQVHELLGTGRFGAVYRGTYRGQTVAVKHLQNVNGKYELQKEFDIMSAMRFLITFMTRTYIFRSPRVVYFYGVVLSETMTAYIIMSYCAKGALTSVLRDTLMDLNWPLVFKWCRQIVQIIHRDLKSLNLLVDEYDDIVVSDFGISRFVVDDNLSTLGKLRGTYAYCAPEIYLGAPATVKSDIFSLGVIFWELATRCVRGEYVRPYSEFRHLIIDFQIIIQVAKDKLRPTIPQGCPEMFANLIRICWDATEDCRPSCKEILEHLNKFARDYEAKPEDWKRFQPSDKNTTFDSLFAALDGAADDDDDDDIEYYIRTESPLSSPRLDRSTSPTPEIPSNFVPMDPQRFPPKLTEKKSELKLNIARPVRSVSSGEGDPPFVRALAESSESILPEKRSRFNLKAGIDSLPIQSAPQSPVAAVRNNRSSEDVGEGHGPTMFRSASNSPKSSATLREVRRSVEPPTIEPGSPDSAECSSPSLTPRGTRLLGKSRAKSKSSSKTMRNPDEMSWFDYMQTAEFQAMQGKRQSEGSKNS</sequence>
<dbReference type="SMART" id="SM00872">
    <property type="entry name" value="Alpha-mann_mid"/>
    <property type="match status" value="1"/>
</dbReference>
<dbReference type="SUPFAM" id="SSF74650">
    <property type="entry name" value="Galactose mutarotase-like"/>
    <property type="match status" value="2"/>
</dbReference>
<dbReference type="GO" id="GO:0006508">
    <property type="term" value="P:proteolysis"/>
    <property type="evidence" value="ECO:0007669"/>
    <property type="project" value="InterPro"/>
</dbReference>
<dbReference type="PROSITE" id="PS50011">
    <property type="entry name" value="PROTEIN_KINASE_DOM"/>
    <property type="match status" value="1"/>
</dbReference>
<dbReference type="InterPro" id="IPR001245">
    <property type="entry name" value="Ser-Thr/Tyr_kinase_cat_dom"/>
</dbReference>
<dbReference type="InterPro" id="IPR036770">
    <property type="entry name" value="Ankyrin_rpt-contain_sf"/>
</dbReference>
<evidence type="ECO:0000256" key="2">
    <source>
        <dbReference type="ARBA" id="ARBA00001947"/>
    </source>
</evidence>
<dbReference type="SUPFAM" id="SSF56112">
    <property type="entry name" value="Protein kinase-like (PK-like)"/>
    <property type="match status" value="1"/>
</dbReference>
<dbReference type="SUPFAM" id="SSF88713">
    <property type="entry name" value="Glycoside hydrolase/deacetylase"/>
    <property type="match status" value="1"/>
</dbReference>
<dbReference type="GO" id="GO:0004190">
    <property type="term" value="F:aspartic-type endopeptidase activity"/>
    <property type="evidence" value="ECO:0007669"/>
    <property type="project" value="InterPro"/>
</dbReference>
<dbReference type="InterPro" id="IPR000602">
    <property type="entry name" value="Glyco_hydro_38_N"/>
</dbReference>
<dbReference type="InterPro" id="IPR017441">
    <property type="entry name" value="Protein_kinase_ATP_BS"/>
</dbReference>
<dbReference type="InParanoid" id="A0A2P6MNE1"/>
<dbReference type="Gene3D" id="2.70.98.30">
    <property type="entry name" value="Golgi alpha-mannosidase II, domain 4"/>
    <property type="match status" value="2"/>
</dbReference>
<comment type="similarity">
    <text evidence="3">Belongs to the glycosyl hydrolase 38 family.</text>
</comment>
<dbReference type="PROSITE" id="PS50175">
    <property type="entry name" value="ASP_PROT_RETROV"/>
    <property type="match status" value="1"/>
</dbReference>
<dbReference type="GO" id="GO:0004674">
    <property type="term" value="F:protein serine/threonine kinase activity"/>
    <property type="evidence" value="ECO:0007669"/>
    <property type="project" value="UniProtKB-KW"/>
</dbReference>
<dbReference type="STRING" id="1890364.A0A2P6MNE1"/>
<feature type="repeat" description="ANK" evidence="14">
    <location>
        <begin position="1298"/>
        <end position="1330"/>
    </location>
</feature>
<evidence type="ECO:0000256" key="9">
    <source>
        <dbReference type="ARBA" id="ARBA00022833"/>
    </source>
</evidence>
<dbReference type="GO" id="GO:0030246">
    <property type="term" value="F:carbohydrate binding"/>
    <property type="evidence" value="ECO:0007669"/>
    <property type="project" value="InterPro"/>
</dbReference>
<dbReference type="Pfam" id="PF17677">
    <property type="entry name" value="Glyco_hydro38C2"/>
    <property type="match status" value="1"/>
</dbReference>
<evidence type="ECO:0000256" key="7">
    <source>
        <dbReference type="ARBA" id="ARBA00022741"/>
    </source>
</evidence>
<dbReference type="Gene3D" id="1.10.510.10">
    <property type="entry name" value="Transferase(Phosphotransferase) domain 1"/>
    <property type="match status" value="1"/>
</dbReference>
<keyword evidence="11" id="KW-1015">Disulfide bond</keyword>
<feature type="region of interest" description="Disordered" evidence="16">
    <location>
        <begin position="2086"/>
        <end position="2114"/>
    </location>
</feature>
<evidence type="ECO:0000256" key="6">
    <source>
        <dbReference type="ARBA" id="ARBA00022723"/>
    </source>
</evidence>
<evidence type="ECO:0000256" key="17">
    <source>
        <dbReference type="SAM" id="SignalP"/>
    </source>
</evidence>
<dbReference type="InterPro" id="IPR013780">
    <property type="entry name" value="Glyco_hydro_b"/>
</dbReference>
<dbReference type="InterPro" id="IPR011682">
    <property type="entry name" value="Glyco_hydro_38_C"/>
</dbReference>
<dbReference type="InterPro" id="IPR008271">
    <property type="entry name" value="Ser/Thr_kinase_AS"/>
</dbReference>
<feature type="chain" id="PRO_5015186104" description="alpha-mannosidase" evidence="17">
    <location>
        <begin position="17"/>
        <end position="2297"/>
    </location>
</feature>
<evidence type="ECO:0000256" key="8">
    <source>
        <dbReference type="ARBA" id="ARBA00022801"/>
    </source>
</evidence>
<dbReference type="InterPro" id="IPR002110">
    <property type="entry name" value="Ankyrin_rpt"/>
</dbReference>
<dbReference type="InterPro" id="IPR011330">
    <property type="entry name" value="Glyco_hydro/deAcase_b/a-brl"/>
</dbReference>
<dbReference type="PANTHER" id="PTHR11607:SF3">
    <property type="entry name" value="LYSOSOMAL ALPHA-MANNOSIDASE"/>
    <property type="match status" value="1"/>
</dbReference>
<feature type="repeat" description="ANK" evidence="14">
    <location>
        <begin position="1628"/>
        <end position="1660"/>
    </location>
</feature>
<dbReference type="GO" id="GO:0046872">
    <property type="term" value="F:metal ion binding"/>
    <property type="evidence" value="ECO:0007669"/>
    <property type="project" value="UniProtKB-KW"/>
</dbReference>
<keyword evidence="13" id="KW-0326">Glycosidase</keyword>
<evidence type="ECO:0000256" key="1">
    <source>
        <dbReference type="ARBA" id="ARBA00000365"/>
    </source>
</evidence>
<dbReference type="SMART" id="SM00220">
    <property type="entry name" value="S_TKc"/>
    <property type="match status" value="1"/>
</dbReference>
<feature type="repeat" description="ANK" evidence="14">
    <location>
        <begin position="1661"/>
        <end position="1693"/>
    </location>
</feature>
<accession>A0A2P6MNE1</accession>
<dbReference type="InterPro" id="IPR037094">
    <property type="entry name" value="Glyco_hydro_38_cen_sf"/>
</dbReference>
<dbReference type="Pfam" id="PF09261">
    <property type="entry name" value="Alpha-mann_mid"/>
    <property type="match status" value="1"/>
</dbReference>
<evidence type="ECO:0000259" key="19">
    <source>
        <dbReference type="PROSITE" id="PS50175"/>
    </source>
</evidence>
<dbReference type="PROSITE" id="PS00107">
    <property type="entry name" value="PROTEIN_KINASE_ATP"/>
    <property type="match status" value="1"/>
</dbReference>
<keyword evidence="6" id="KW-0479">Metal-binding</keyword>
<feature type="signal peptide" evidence="17">
    <location>
        <begin position="1"/>
        <end position="16"/>
    </location>
</feature>
<keyword evidence="5" id="KW-0723">Serine/threonine-protein kinase</keyword>
<feature type="binding site" evidence="15">
    <location>
        <position position="1796"/>
    </location>
    <ligand>
        <name>ATP</name>
        <dbReference type="ChEBI" id="CHEBI:30616"/>
    </ligand>
</feature>
<comment type="catalytic activity">
    <reaction evidence="1">
        <text>Hydrolysis of terminal, non-reducing alpha-D-mannose residues in alpha-D-mannosides.</text>
        <dbReference type="EC" id="3.2.1.24"/>
    </reaction>
</comment>
<comment type="caution">
    <text evidence="20">The sequence shown here is derived from an EMBL/GenBank/DDBJ whole genome shotgun (WGS) entry which is preliminary data.</text>
</comment>
<keyword evidence="10 15" id="KW-0067">ATP-binding</keyword>
<evidence type="ECO:0000256" key="13">
    <source>
        <dbReference type="ARBA" id="ARBA00023295"/>
    </source>
</evidence>
<dbReference type="Gene3D" id="2.60.40.1180">
    <property type="entry name" value="Golgi alpha-mannosidase II"/>
    <property type="match status" value="1"/>
</dbReference>
<keyword evidence="5" id="KW-0808">Transferase</keyword>
<keyword evidence="21" id="KW-1185">Reference proteome</keyword>
<dbReference type="EC" id="3.2.1.24" evidence="4"/>
<dbReference type="PROSITE" id="PS50088">
    <property type="entry name" value="ANK_REPEAT"/>
    <property type="match status" value="6"/>
</dbReference>
<dbReference type="InterPro" id="IPR011009">
    <property type="entry name" value="Kinase-like_dom_sf"/>
</dbReference>
<organism evidence="20 21">
    <name type="scientific">Planoprotostelium fungivorum</name>
    <dbReference type="NCBI Taxonomy" id="1890364"/>
    <lineage>
        <taxon>Eukaryota</taxon>
        <taxon>Amoebozoa</taxon>
        <taxon>Evosea</taxon>
        <taxon>Variosea</taxon>
        <taxon>Cavosteliida</taxon>
        <taxon>Cavosteliaceae</taxon>
        <taxon>Planoprotostelium</taxon>
    </lineage>
</organism>
<evidence type="ECO:0000256" key="15">
    <source>
        <dbReference type="PROSITE-ProRule" id="PRU10141"/>
    </source>
</evidence>
<keyword evidence="14" id="KW-0040">ANK repeat</keyword>
<feature type="repeat" description="ANK" evidence="14">
    <location>
        <begin position="1523"/>
        <end position="1555"/>
    </location>
</feature>
<dbReference type="InterPro" id="IPR015341">
    <property type="entry name" value="Glyco_hydro_38_cen"/>
</dbReference>
<feature type="compositionally biased region" description="Polar residues" evidence="16">
    <location>
        <begin position="2204"/>
        <end position="2215"/>
    </location>
</feature>
<dbReference type="EMBL" id="MDYQ01000661">
    <property type="protein sequence ID" value="PRP73196.1"/>
    <property type="molecule type" value="Genomic_DNA"/>
</dbReference>
<feature type="repeat" description="ANK" evidence="14">
    <location>
        <begin position="1556"/>
        <end position="1589"/>
    </location>
</feature>
<dbReference type="InterPro" id="IPR011013">
    <property type="entry name" value="Gal_mutarotase_sf_dom"/>
</dbReference>
<dbReference type="Gene3D" id="2.60.40.1360">
    <property type="match status" value="1"/>
</dbReference>
<evidence type="ECO:0000259" key="18">
    <source>
        <dbReference type="PROSITE" id="PS50011"/>
    </source>
</evidence>
<dbReference type="Pfam" id="PF07714">
    <property type="entry name" value="PK_Tyr_Ser-Thr"/>
    <property type="match status" value="1"/>
</dbReference>
<dbReference type="Pfam" id="PF12796">
    <property type="entry name" value="Ank_2"/>
    <property type="match status" value="4"/>
</dbReference>
<evidence type="ECO:0000256" key="11">
    <source>
        <dbReference type="ARBA" id="ARBA00023157"/>
    </source>
</evidence>
<protein>
    <recommendedName>
        <fullName evidence="4">alpha-mannosidase</fullName>
        <ecNumber evidence="4">3.2.1.24</ecNumber>
    </recommendedName>
</protein>
<evidence type="ECO:0000256" key="3">
    <source>
        <dbReference type="ARBA" id="ARBA00009792"/>
    </source>
</evidence>
<evidence type="ECO:0000313" key="21">
    <source>
        <dbReference type="Proteomes" id="UP000241769"/>
    </source>
</evidence>
<evidence type="ECO:0000256" key="10">
    <source>
        <dbReference type="ARBA" id="ARBA00022840"/>
    </source>
</evidence>
<dbReference type="CDD" id="cd00451">
    <property type="entry name" value="GH38N_AMII_euk"/>
    <property type="match status" value="1"/>
</dbReference>
<dbReference type="Gene3D" id="1.25.40.20">
    <property type="entry name" value="Ankyrin repeat-containing domain"/>
    <property type="match status" value="4"/>
</dbReference>
<feature type="repeat" description="ANK" evidence="14">
    <location>
        <begin position="1406"/>
        <end position="1438"/>
    </location>
</feature>
<dbReference type="SMART" id="SM00248">
    <property type="entry name" value="ANK"/>
    <property type="match status" value="11"/>
</dbReference>
<dbReference type="GO" id="GO:0006013">
    <property type="term" value="P:mannose metabolic process"/>
    <property type="evidence" value="ECO:0007669"/>
    <property type="project" value="InterPro"/>
</dbReference>
<dbReference type="Proteomes" id="UP000241769">
    <property type="component" value="Unassembled WGS sequence"/>
</dbReference>
<dbReference type="SUPFAM" id="SSF88688">
    <property type="entry name" value="Families 57/38 glycoside transferase middle domain"/>
    <property type="match status" value="1"/>
</dbReference>
<keyword evidence="17" id="KW-0732">Signal</keyword>
<feature type="domain" description="Peptidase A2" evidence="19">
    <location>
        <begin position="1678"/>
        <end position="1717"/>
    </location>
</feature>
<keyword evidence="5" id="KW-0418">Kinase</keyword>
<keyword evidence="9" id="KW-0862">Zinc</keyword>
<comment type="cofactor">
    <cofactor evidence="2">
        <name>Zn(2+)</name>
        <dbReference type="ChEBI" id="CHEBI:29105"/>
    </cofactor>
</comment>
<dbReference type="Gene3D" id="1.20.1270.50">
    <property type="entry name" value="Glycoside hydrolase family 38, central domain"/>
    <property type="match status" value="1"/>
</dbReference>
<dbReference type="GO" id="GO:0005524">
    <property type="term" value="F:ATP binding"/>
    <property type="evidence" value="ECO:0007669"/>
    <property type="project" value="UniProtKB-UniRule"/>
</dbReference>
<dbReference type="Pfam" id="PF01074">
    <property type="entry name" value="Glyco_hydro_38N"/>
    <property type="match status" value="1"/>
</dbReference>
<keyword evidence="7 15" id="KW-0547">Nucleotide-binding</keyword>
<evidence type="ECO:0000256" key="14">
    <source>
        <dbReference type="PROSITE-ProRule" id="PRU00023"/>
    </source>
</evidence>
<dbReference type="PROSITE" id="PS00108">
    <property type="entry name" value="PROTEIN_KINASE_ST"/>
    <property type="match status" value="1"/>
</dbReference>
<keyword evidence="12" id="KW-0325">Glycoprotein</keyword>
<proteinExistence type="inferred from homology"/>
<dbReference type="GO" id="GO:0004559">
    <property type="term" value="F:alpha-mannosidase activity"/>
    <property type="evidence" value="ECO:0007669"/>
    <property type="project" value="UniProtKB-EC"/>
</dbReference>
<dbReference type="InterPro" id="IPR001995">
    <property type="entry name" value="Peptidase_A2_cat"/>
</dbReference>
<dbReference type="InterPro" id="IPR041147">
    <property type="entry name" value="GH38_C"/>
</dbReference>
<reference evidence="20 21" key="1">
    <citation type="journal article" date="2018" name="Genome Biol. Evol.">
        <title>Multiple Roots of Fruiting Body Formation in Amoebozoa.</title>
        <authorList>
            <person name="Hillmann F."/>
            <person name="Forbes G."/>
            <person name="Novohradska S."/>
            <person name="Ferling I."/>
            <person name="Riege K."/>
            <person name="Groth M."/>
            <person name="Westermann M."/>
            <person name="Marz M."/>
            <person name="Spaller T."/>
            <person name="Winckler T."/>
            <person name="Schaap P."/>
            <person name="Glockner G."/>
        </authorList>
    </citation>
    <scope>NUCLEOTIDE SEQUENCE [LARGE SCALE GENOMIC DNA]</scope>
    <source>
        <strain evidence="20 21">Jena</strain>
    </source>
</reference>
<dbReference type="PROSITE" id="PS50297">
    <property type="entry name" value="ANK_REP_REGION"/>
    <property type="match status" value="4"/>
</dbReference>
<evidence type="ECO:0000256" key="5">
    <source>
        <dbReference type="ARBA" id="ARBA00022527"/>
    </source>
</evidence>
<dbReference type="InterPro" id="IPR027291">
    <property type="entry name" value="Glyco_hydro_38_N_sf"/>
</dbReference>
<keyword evidence="8" id="KW-0378">Hydrolase</keyword>
<dbReference type="InterPro" id="IPR050843">
    <property type="entry name" value="Glycosyl_Hydrlase_38"/>
</dbReference>
<dbReference type="SUPFAM" id="SSF48403">
    <property type="entry name" value="Ankyrin repeat"/>
    <property type="match status" value="2"/>
</dbReference>
<dbReference type="InterPro" id="IPR000719">
    <property type="entry name" value="Prot_kinase_dom"/>
</dbReference>
<dbReference type="Gene3D" id="3.20.110.10">
    <property type="entry name" value="Glycoside hydrolase 38, N terminal domain"/>
    <property type="match status" value="1"/>
</dbReference>
<gene>
    <name evidence="20" type="ORF">PROFUN_03510</name>
</gene>
<evidence type="ECO:0000313" key="20">
    <source>
        <dbReference type="EMBL" id="PRP73196.1"/>
    </source>
</evidence>
<dbReference type="OrthoDB" id="2016903at2759"/>
<evidence type="ECO:0000256" key="16">
    <source>
        <dbReference type="SAM" id="MobiDB-lite"/>
    </source>
</evidence>
<dbReference type="Pfam" id="PF07748">
    <property type="entry name" value="Glyco_hydro_38C"/>
    <property type="match status" value="1"/>
</dbReference>